<organism evidence="5 6">
    <name type="scientific">Candidatus Oscillibacter excrementigallinarum</name>
    <dbReference type="NCBI Taxonomy" id="2838716"/>
    <lineage>
        <taxon>Bacteria</taxon>
        <taxon>Bacillati</taxon>
        <taxon>Bacillota</taxon>
        <taxon>Clostridia</taxon>
        <taxon>Eubacteriales</taxon>
        <taxon>Oscillospiraceae</taxon>
        <taxon>Oscillibacter</taxon>
    </lineage>
</organism>
<evidence type="ECO:0000256" key="2">
    <source>
        <dbReference type="ARBA" id="ARBA00023125"/>
    </source>
</evidence>
<reference evidence="5" key="2">
    <citation type="submission" date="2021-04" db="EMBL/GenBank/DDBJ databases">
        <authorList>
            <person name="Gilroy R."/>
        </authorList>
    </citation>
    <scope>NUCLEOTIDE SEQUENCE</scope>
    <source>
        <strain evidence="5">ChiBcec18-1249</strain>
    </source>
</reference>
<dbReference type="InterPro" id="IPR036390">
    <property type="entry name" value="WH_DNA-bd_sf"/>
</dbReference>
<dbReference type="AlphaFoldDB" id="A0A9D2RTL9"/>
<dbReference type="CDD" id="cd07377">
    <property type="entry name" value="WHTH_GntR"/>
    <property type="match status" value="1"/>
</dbReference>
<dbReference type="GO" id="GO:0003700">
    <property type="term" value="F:DNA-binding transcription factor activity"/>
    <property type="evidence" value="ECO:0007669"/>
    <property type="project" value="InterPro"/>
</dbReference>
<dbReference type="GO" id="GO:0003677">
    <property type="term" value="F:DNA binding"/>
    <property type="evidence" value="ECO:0007669"/>
    <property type="project" value="UniProtKB-KW"/>
</dbReference>
<comment type="caution">
    <text evidence="5">The sequence shown here is derived from an EMBL/GenBank/DDBJ whole genome shotgun (WGS) entry which is preliminary data.</text>
</comment>
<dbReference type="Gene3D" id="1.10.10.10">
    <property type="entry name" value="Winged helix-like DNA-binding domain superfamily/Winged helix DNA-binding domain"/>
    <property type="match status" value="1"/>
</dbReference>
<dbReference type="PANTHER" id="PTHR38445">
    <property type="entry name" value="HTH-TYPE TRANSCRIPTIONAL REPRESSOR YTRA"/>
    <property type="match status" value="1"/>
</dbReference>
<accession>A0A9D2RTL9</accession>
<keyword evidence="2" id="KW-0238">DNA-binding</keyword>
<keyword evidence="3" id="KW-0804">Transcription</keyword>
<evidence type="ECO:0000313" key="6">
    <source>
        <dbReference type="Proteomes" id="UP000823824"/>
    </source>
</evidence>
<sequence length="130" mass="14380">MKWQFSSDAPIYSQLIAQIKVGIVTGAFPPGERLPSVRDLATEAGVNPNTMQRALTELERDGLVYSQRTTGRFVTEDQAMIASAKRSLAERHIQAFLEAMTHLDYGREEILTLLRQEEIKGGEDNGSSGV</sequence>
<dbReference type="Pfam" id="PF00392">
    <property type="entry name" value="GntR"/>
    <property type="match status" value="1"/>
</dbReference>
<evidence type="ECO:0000256" key="1">
    <source>
        <dbReference type="ARBA" id="ARBA00023015"/>
    </source>
</evidence>
<dbReference type="PROSITE" id="PS50949">
    <property type="entry name" value="HTH_GNTR"/>
    <property type="match status" value="1"/>
</dbReference>
<dbReference type="SMART" id="SM00345">
    <property type="entry name" value="HTH_GNTR"/>
    <property type="match status" value="1"/>
</dbReference>
<dbReference type="InterPro" id="IPR036388">
    <property type="entry name" value="WH-like_DNA-bd_sf"/>
</dbReference>
<feature type="domain" description="HTH gntR-type" evidence="4">
    <location>
        <begin position="9"/>
        <end position="77"/>
    </location>
</feature>
<proteinExistence type="predicted"/>
<protein>
    <submittedName>
        <fullName evidence="5">GntR family transcriptional regulator</fullName>
    </submittedName>
</protein>
<keyword evidence="1" id="KW-0805">Transcription regulation</keyword>
<gene>
    <name evidence="5" type="ORF">H9787_11040</name>
</gene>
<evidence type="ECO:0000259" key="4">
    <source>
        <dbReference type="PROSITE" id="PS50949"/>
    </source>
</evidence>
<dbReference type="Proteomes" id="UP000823824">
    <property type="component" value="Unassembled WGS sequence"/>
</dbReference>
<dbReference type="EMBL" id="DWZJ01000100">
    <property type="protein sequence ID" value="HJB14227.1"/>
    <property type="molecule type" value="Genomic_DNA"/>
</dbReference>
<evidence type="ECO:0000313" key="5">
    <source>
        <dbReference type="EMBL" id="HJB14227.1"/>
    </source>
</evidence>
<name>A0A9D2RTL9_9FIRM</name>
<reference evidence="5" key="1">
    <citation type="journal article" date="2021" name="PeerJ">
        <title>Extensive microbial diversity within the chicken gut microbiome revealed by metagenomics and culture.</title>
        <authorList>
            <person name="Gilroy R."/>
            <person name="Ravi A."/>
            <person name="Getino M."/>
            <person name="Pursley I."/>
            <person name="Horton D.L."/>
            <person name="Alikhan N.F."/>
            <person name="Baker D."/>
            <person name="Gharbi K."/>
            <person name="Hall N."/>
            <person name="Watson M."/>
            <person name="Adriaenssens E.M."/>
            <person name="Foster-Nyarko E."/>
            <person name="Jarju S."/>
            <person name="Secka A."/>
            <person name="Antonio M."/>
            <person name="Oren A."/>
            <person name="Chaudhuri R.R."/>
            <person name="La Ragione R."/>
            <person name="Hildebrand F."/>
            <person name="Pallen M.J."/>
        </authorList>
    </citation>
    <scope>NUCLEOTIDE SEQUENCE</scope>
    <source>
        <strain evidence="5">ChiBcec18-1249</strain>
    </source>
</reference>
<dbReference type="PANTHER" id="PTHR38445:SF6">
    <property type="entry name" value="GNTR-FAMILY TRANSCRIPTIONAL REGULATOR"/>
    <property type="match status" value="1"/>
</dbReference>
<dbReference type="SUPFAM" id="SSF46785">
    <property type="entry name" value="Winged helix' DNA-binding domain"/>
    <property type="match status" value="1"/>
</dbReference>
<evidence type="ECO:0000256" key="3">
    <source>
        <dbReference type="ARBA" id="ARBA00023163"/>
    </source>
</evidence>
<dbReference type="InterPro" id="IPR000524">
    <property type="entry name" value="Tscrpt_reg_HTH_GntR"/>
</dbReference>
<dbReference type="PRINTS" id="PR00035">
    <property type="entry name" value="HTHGNTR"/>
</dbReference>